<evidence type="ECO:0000313" key="6">
    <source>
        <dbReference type="EMBL" id="GAA0498222.1"/>
    </source>
</evidence>
<dbReference type="InterPro" id="IPR032808">
    <property type="entry name" value="DoxX"/>
</dbReference>
<keyword evidence="4 5" id="KW-0472">Membrane</keyword>
<evidence type="ECO:0008006" key="8">
    <source>
        <dbReference type="Google" id="ProtNLM"/>
    </source>
</evidence>
<dbReference type="Proteomes" id="UP001500880">
    <property type="component" value="Unassembled WGS sequence"/>
</dbReference>
<feature type="transmembrane region" description="Helical" evidence="5">
    <location>
        <begin position="40"/>
        <end position="62"/>
    </location>
</feature>
<reference evidence="7" key="1">
    <citation type="journal article" date="2019" name="Int. J. Syst. Evol. Microbiol.">
        <title>The Global Catalogue of Microorganisms (GCM) 10K type strain sequencing project: providing services to taxonomists for standard genome sequencing and annotation.</title>
        <authorList>
            <consortium name="The Broad Institute Genomics Platform"/>
            <consortium name="The Broad Institute Genome Sequencing Center for Infectious Disease"/>
            <person name="Wu L."/>
            <person name="Ma J."/>
        </authorList>
    </citation>
    <scope>NUCLEOTIDE SEQUENCE [LARGE SCALE GENOMIC DNA]</scope>
    <source>
        <strain evidence="7">JCM 12389</strain>
    </source>
</reference>
<evidence type="ECO:0000313" key="7">
    <source>
        <dbReference type="Proteomes" id="UP001500880"/>
    </source>
</evidence>
<accession>A0ABP3LIG3</accession>
<keyword evidence="7" id="KW-1185">Reference proteome</keyword>
<sequence length="120" mass="13760">MYRLSPLKVMSYVTAFVFLTSGIMKLINEDFGQHFVHMGLPYPLIMVKVIAVIEVIGALCFIAQKWVKLASIPLIFIMFGAIFLTKIPILETGFMSFLFEARLDIVMLALLWFLYNSYPQ</sequence>
<dbReference type="EMBL" id="BAAADO010000005">
    <property type="protein sequence ID" value="GAA0498222.1"/>
    <property type="molecule type" value="Genomic_DNA"/>
</dbReference>
<evidence type="ECO:0000256" key="1">
    <source>
        <dbReference type="ARBA" id="ARBA00004141"/>
    </source>
</evidence>
<gene>
    <name evidence="6" type="ORF">GCM10008986_26610</name>
</gene>
<organism evidence="6 7">
    <name type="scientific">Salinibacillus aidingensis</name>
    <dbReference type="NCBI Taxonomy" id="237684"/>
    <lineage>
        <taxon>Bacteria</taxon>
        <taxon>Bacillati</taxon>
        <taxon>Bacillota</taxon>
        <taxon>Bacilli</taxon>
        <taxon>Bacillales</taxon>
        <taxon>Bacillaceae</taxon>
        <taxon>Salinibacillus</taxon>
    </lineage>
</organism>
<comment type="subcellular location">
    <subcellularLocation>
        <location evidence="1">Membrane</location>
        <topology evidence="1">Multi-pass membrane protein</topology>
    </subcellularLocation>
</comment>
<dbReference type="RefSeq" id="WP_343841985.1">
    <property type="nucleotide sequence ID" value="NZ_BAAADO010000005.1"/>
</dbReference>
<evidence type="ECO:0000256" key="5">
    <source>
        <dbReference type="SAM" id="Phobius"/>
    </source>
</evidence>
<feature type="transmembrane region" description="Helical" evidence="5">
    <location>
        <begin position="95"/>
        <end position="115"/>
    </location>
</feature>
<comment type="caution">
    <text evidence="6">The sequence shown here is derived from an EMBL/GenBank/DDBJ whole genome shotgun (WGS) entry which is preliminary data.</text>
</comment>
<proteinExistence type="predicted"/>
<keyword evidence="3 5" id="KW-1133">Transmembrane helix</keyword>
<evidence type="ECO:0000256" key="3">
    <source>
        <dbReference type="ARBA" id="ARBA00022989"/>
    </source>
</evidence>
<feature type="transmembrane region" description="Helical" evidence="5">
    <location>
        <begin position="69"/>
        <end position="89"/>
    </location>
</feature>
<evidence type="ECO:0000256" key="2">
    <source>
        <dbReference type="ARBA" id="ARBA00022692"/>
    </source>
</evidence>
<evidence type="ECO:0000256" key="4">
    <source>
        <dbReference type="ARBA" id="ARBA00023136"/>
    </source>
</evidence>
<dbReference type="Pfam" id="PF07681">
    <property type="entry name" value="DoxX"/>
    <property type="match status" value="1"/>
</dbReference>
<keyword evidence="2 5" id="KW-0812">Transmembrane</keyword>
<name>A0ABP3LIG3_9BACI</name>
<feature type="transmembrane region" description="Helical" evidence="5">
    <location>
        <begin position="9"/>
        <end position="28"/>
    </location>
</feature>
<protein>
    <recommendedName>
        <fullName evidence="8">DoxX family protein</fullName>
    </recommendedName>
</protein>